<organism evidence="1 2">
    <name type="scientific">Tahibacter aquaticus</name>
    <dbReference type="NCBI Taxonomy" id="520092"/>
    <lineage>
        <taxon>Bacteria</taxon>
        <taxon>Pseudomonadati</taxon>
        <taxon>Pseudomonadota</taxon>
        <taxon>Gammaproteobacteria</taxon>
        <taxon>Lysobacterales</taxon>
        <taxon>Rhodanobacteraceae</taxon>
        <taxon>Tahibacter</taxon>
    </lineage>
</organism>
<dbReference type="RefSeq" id="WP_133819443.1">
    <property type="nucleotide sequence ID" value="NZ_SNZH01000008.1"/>
</dbReference>
<protein>
    <submittedName>
        <fullName evidence="1">Uncharacterized protein</fullName>
    </submittedName>
</protein>
<gene>
    <name evidence="1" type="ORF">DFR29_108212</name>
</gene>
<comment type="caution">
    <text evidence="1">The sequence shown here is derived from an EMBL/GenBank/DDBJ whole genome shotgun (WGS) entry which is preliminary data.</text>
</comment>
<proteinExistence type="predicted"/>
<sequence>MTTPKAEVTELLSSLPDTASYEDIQYHLYILEKIRRGAERAETEGALSHEEAKKRLGRWLTN</sequence>
<evidence type="ECO:0000313" key="1">
    <source>
        <dbReference type="EMBL" id="TDR42624.1"/>
    </source>
</evidence>
<evidence type="ECO:0000313" key="2">
    <source>
        <dbReference type="Proteomes" id="UP000295293"/>
    </source>
</evidence>
<keyword evidence="2" id="KW-1185">Reference proteome</keyword>
<dbReference type="EMBL" id="SNZH01000008">
    <property type="protein sequence ID" value="TDR42624.1"/>
    <property type="molecule type" value="Genomic_DNA"/>
</dbReference>
<accession>A0A4R6YVT4</accession>
<reference evidence="1 2" key="1">
    <citation type="submission" date="2019-03" db="EMBL/GenBank/DDBJ databases">
        <title>Genomic Encyclopedia of Type Strains, Phase IV (KMG-IV): sequencing the most valuable type-strain genomes for metagenomic binning, comparative biology and taxonomic classification.</title>
        <authorList>
            <person name="Goeker M."/>
        </authorList>
    </citation>
    <scope>NUCLEOTIDE SEQUENCE [LARGE SCALE GENOMIC DNA]</scope>
    <source>
        <strain evidence="1 2">DSM 21667</strain>
    </source>
</reference>
<name>A0A4R6YVT4_9GAMM</name>
<dbReference type="OrthoDB" id="6902169at2"/>
<dbReference type="AlphaFoldDB" id="A0A4R6YVT4"/>
<dbReference type="Proteomes" id="UP000295293">
    <property type="component" value="Unassembled WGS sequence"/>
</dbReference>